<evidence type="ECO:0000313" key="2">
    <source>
        <dbReference type="Proteomes" id="UP000785679"/>
    </source>
</evidence>
<dbReference type="Proteomes" id="UP000785679">
    <property type="component" value="Unassembled WGS sequence"/>
</dbReference>
<name>A0A8J8NJ51_HALGN</name>
<accession>A0A8J8NJ51</accession>
<protein>
    <submittedName>
        <fullName evidence="1">Uncharacterized protein</fullName>
    </submittedName>
</protein>
<organism evidence="1 2">
    <name type="scientific">Halteria grandinella</name>
    <dbReference type="NCBI Taxonomy" id="5974"/>
    <lineage>
        <taxon>Eukaryota</taxon>
        <taxon>Sar</taxon>
        <taxon>Alveolata</taxon>
        <taxon>Ciliophora</taxon>
        <taxon>Intramacronucleata</taxon>
        <taxon>Spirotrichea</taxon>
        <taxon>Stichotrichia</taxon>
        <taxon>Sporadotrichida</taxon>
        <taxon>Halteriidae</taxon>
        <taxon>Halteria</taxon>
    </lineage>
</organism>
<comment type="caution">
    <text evidence="1">The sequence shown here is derived from an EMBL/GenBank/DDBJ whole genome shotgun (WGS) entry which is preliminary data.</text>
</comment>
<proteinExistence type="predicted"/>
<dbReference type="EMBL" id="RRYP01015077">
    <property type="protein sequence ID" value="TNV75674.1"/>
    <property type="molecule type" value="Genomic_DNA"/>
</dbReference>
<keyword evidence="2" id="KW-1185">Reference proteome</keyword>
<reference evidence="1" key="1">
    <citation type="submission" date="2019-06" db="EMBL/GenBank/DDBJ databases">
        <authorList>
            <person name="Zheng W."/>
        </authorList>
    </citation>
    <scope>NUCLEOTIDE SEQUENCE</scope>
    <source>
        <strain evidence="1">QDHG01</strain>
    </source>
</reference>
<dbReference type="AlphaFoldDB" id="A0A8J8NJ51"/>
<evidence type="ECO:0000313" key="1">
    <source>
        <dbReference type="EMBL" id="TNV75674.1"/>
    </source>
</evidence>
<gene>
    <name evidence="1" type="ORF">FGO68_gene1513</name>
</gene>
<sequence length="82" mass="9378">MSHLVQFIPTILALDRVYFQNIILKSDGSPSFWASKIIYIASASTINLLWAIGQLWGASMLYYYVSYLIIVEPINLSYTRTI</sequence>